<evidence type="ECO:0000313" key="2">
    <source>
        <dbReference type="Proteomes" id="UP001239111"/>
    </source>
</evidence>
<gene>
    <name evidence="1" type="ORF">QAD02_013221</name>
</gene>
<keyword evidence="2" id="KW-1185">Reference proteome</keyword>
<dbReference type="Proteomes" id="UP001239111">
    <property type="component" value="Chromosome 2"/>
</dbReference>
<evidence type="ECO:0000313" key="1">
    <source>
        <dbReference type="EMBL" id="KAJ8677434.1"/>
    </source>
</evidence>
<organism evidence="1 2">
    <name type="scientific">Eretmocerus hayati</name>
    <dbReference type="NCBI Taxonomy" id="131215"/>
    <lineage>
        <taxon>Eukaryota</taxon>
        <taxon>Metazoa</taxon>
        <taxon>Ecdysozoa</taxon>
        <taxon>Arthropoda</taxon>
        <taxon>Hexapoda</taxon>
        <taxon>Insecta</taxon>
        <taxon>Pterygota</taxon>
        <taxon>Neoptera</taxon>
        <taxon>Endopterygota</taxon>
        <taxon>Hymenoptera</taxon>
        <taxon>Apocrita</taxon>
        <taxon>Proctotrupomorpha</taxon>
        <taxon>Chalcidoidea</taxon>
        <taxon>Aphelinidae</taxon>
        <taxon>Aphelininae</taxon>
        <taxon>Eretmocerus</taxon>
    </lineage>
</organism>
<proteinExistence type="predicted"/>
<dbReference type="EMBL" id="CM056742">
    <property type="protein sequence ID" value="KAJ8677434.1"/>
    <property type="molecule type" value="Genomic_DNA"/>
</dbReference>
<sequence length="138" mass="16029">MESETKRQQDLIKAFEKKLELYKRELAKYKKGFQAMDIDYARVNDRLDSLGKELGDVEEDNHEVGLETRGLLEKVQHQNNLLETFKKGTRHDLDSINQKIKANKRIPSEPQIDGNEEKIKRICPEPLVPYSVTDSESD</sequence>
<reference evidence="1" key="1">
    <citation type="submission" date="2023-04" db="EMBL/GenBank/DDBJ databases">
        <title>A chromosome-level genome assembly of the parasitoid wasp Eretmocerus hayati.</title>
        <authorList>
            <person name="Zhong Y."/>
            <person name="Liu S."/>
            <person name="Liu Y."/>
        </authorList>
    </citation>
    <scope>NUCLEOTIDE SEQUENCE</scope>
    <source>
        <strain evidence="1">ZJU_SS_LIU_2023</strain>
    </source>
</reference>
<comment type="caution">
    <text evidence="1">The sequence shown here is derived from an EMBL/GenBank/DDBJ whole genome shotgun (WGS) entry which is preliminary data.</text>
</comment>
<name>A0ACC2P4I3_9HYME</name>
<protein>
    <submittedName>
        <fullName evidence="1">Uncharacterized protein</fullName>
    </submittedName>
</protein>
<accession>A0ACC2P4I3</accession>